<keyword evidence="2" id="KW-0677">Repeat</keyword>
<proteinExistence type="predicted"/>
<evidence type="ECO:0000259" key="4">
    <source>
        <dbReference type="Pfam" id="PF13499"/>
    </source>
</evidence>
<sequence length="150" mass="17427">MKLSELFLAISAVAAHGDNHKLEHLEFNPEDQEEKEHMLEHLRDTIGDKDTSEMTPEELQFYYFKQHDYDNNNMLDGIELIQAMTHYERMDLEDRGTADNYPRFTEQQFIDMVDGILSNQDANGDGYVNYFEFQAAQKRRTGAGSADPKQ</sequence>
<feature type="domain" description="EF-hand" evidence="4">
    <location>
        <begin position="59"/>
        <end position="136"/>
    </location>
</feature>
<dbReference type="Gene3D" id="1.10.238.10">
    <property type="entry name" value="EF-hand"/>
    <property type="match status" value="1"/>
</dbReference>
<dbReference type="SUPFAM" id="SSF47473">
    <property type="entry name" value="EF-hand"/>
    <property type="match status" value="1"/>
</dbReference>
<keyword evidence="1" id="KW-0732">Signal</keyword>
<evidence type="ECO:0000256" key="2">
    <source>
        <dbReference type="ARBA" id="ARBA00022737"/>
    </source>
</evidence>
<organism evidence="5 6">
    <name type="scientific">Oikopleura dioica</name>
    <name type="common">Tunicate</name>
    <dbReference type="NCBI Taxonomy" id="34765"/>
    <lineage>
        <taxon>Eukaryota</taxon>
        <taxon>Metazoa</taxon>
        <taxon>Chordata</taxon>
        <taxon>Tunicata</taxon>
        <taxon>Appendicularia</taxon>
        <taxon>Copelata</taxon>
        <taxon>Oikopleuridae</taxon>
        <taxon>Oikopleura</taxon>
    </lineage>
</organism>
<dbReference type="PROSITE" id="PS00018">
    <property type="entry name" value="EF_HAND_1"/>
    <property type="match status" value="2"/>
</dbReference>
<dbReference type="PANTHER" id="PTHR23104">
    <property type="entry name" value="MULTIPLE COAGULATION FACTOR DEFICIENCY PROTEIN 2 NEURAL STEM CELL DERIVED NEURONAL SURVIVAL PROTEIN"/>
    <property type="match status" value="1"/>
</dbReference>
<dbReference type="InterPro" id="IPR002048">
    <property type="entry name" value="EF_hand_dom"/>
</dbReference>
<dbReference type="PANTHER" id="PTHR23104:SF17">
    <property type="entry name" value="EF-HAND DOMAIN-CONTAINING PROTEIN"/>
    <property type="match status" value="1"/>
</dbReference>
<name>A0ABN7S5Y3_OIKDI</name>
<dbReference type="InterPro" id="IPR052110">
    <property type="entry name" value="MCFD2-like"/>
</dbReference>
<evidence type="ECO:0000313" key="6">
    <source>
        <dbReference type="Proteomes" id="UP001158576"/>
    </source>
</evidence>
<reference evidence="5 6" key="1">
    <citation type="submission" date="2021-04" db="EMBL/GenBank/DDBJ databases">
        <authorList>
            <person name="Bliznina A."/>
        </authorList>
    </citation>
    <scope>NUCLEOTIDE SEQUENCE [LARGE SCALE GENOMIC DNA]</scope>
</reference>
<protein>
    <submittedName>
        <fullName evidence="5">Oidioi.mRNA.OKI2018_I69.PAR.g12344.t1.cds</fullName>
    </submittedName>
</protein>
<dbReference type="EMBL" id="OU015568">
    <property type="protein sequence ID" value="CAG5089773.1"/>
    <property type="molecule type" value="Genomic_DNA"/>
</dbReference>
<evidence type="ECO:0000256" key="3">
    <source>
        <dbReference type="ARBA" id="ARBA00022837"/>
    </source>
</evidence>
<evidence type="ECO:0000313" key="5">
    <source>
        <dbReference type="EMBL" id="CAG5089773.1"/>
    </source>
</evidence>
<keyword evidence="3" id="KW-0106">Calcium</keyword>
<dbReference type="Proteomes" id="UP001158576">
    <property type="component" value="Chromosome PAR"/>
</dbReference>
<keyword evidence="6" id="KW-1185">Reference proteome</keyword>
<evidence type="ECO:0000256" key="1">
    <source>
        <dbReference type="ARBA" id="ARBA00022729"/>
    </source>
</evidence>
<accession>A0ABN7S5Y3</accession>
<gene>
    <name evidence="5" type="ORF">OKIOD_LOCUS3902</name>
</gene>
<dbReference type="InterPro" id="IPR018247">
    <property type="entry name" value="EF_Hand_1_Ca_BS"/>
</dbReference>
<dbReference type="InterPro" id="IPR011992">
    <property type="entry name" value="EF-hand-dom_pair"/>
</dbReference>
<dbReference type="Pfam" id="PF13499">
    <property type="entry name" value="EF-hand_7"/>
    <property type="match status" value="1"/>
</dbReference>